<dbReference type="EMBL" id="OU892281">
    <property type="protein sequence ID" value="CAG9769321.1"/>
    <property type="molecule type" value="Genomic_DNA"/>
</dbReference>
<evidence type="ECO:0000256" key="1">
    <source>
        <dbReference type="SAM" id="Phobius"/>
    </source>
</evidence>
<accession>A0A9N9MQ99</accession>
<dbReference type="Proteomes" id="UP001152799">
    <property type="component" value="Chromosome 5"/>
</dbReference>
<keyword evidence="2" id="KW-0732">Signal</keyword>
<gene>
    <name evidence="3" type="ORF">CEUTPL_LOCUS9833</name>
</gene>
<feature type="signal peptide" evidence="2">
    <location>
        <begin position="1"/>
        <end position="24"/>
    </location>
</feature>
<evidence type="ECO:0000256" key="2">
    <source>
        <dbReference type="SAM" id="SignalP"/>
    </source>
</evidence>
<reference evidence="3" key="1">
    <citation type="submission" date="2022-01" db="EMBL/GenBank/DDBJ databases">
        <authorList>
            <person name="King R."/>
        </authorList>
    </citation>
    <scope>NUCLEOTIDE SEQUENCE</scope>
</reference>
<feature type="transmembrane region" description="Helical" evidence="1">
    <location>
        <begin position="48"/>
        <end position="68"/>
    </location>
</feature>
<name>A0A9N9MQ99_9CUCU</name>
<evidence type="ECO:0000313" key="4">
    <source>
        <dbReference type="Proteomes" id="UP001152799"/>
    </source>
</evidence>
<sequence length="69" mass="7479">MVSTNTIVLLFFAVLTFHIMSVQATILGKGIKSVLRDLKIVLKQIPIVAFFSPIFGPIIGLLQAVLGIL</sequence>
<organism evidence="3 4">
    <name type="scientific">Ceutorhynchus assimilis</name>
    <name type="common">cabbage seed weevil</name>
    <dbReference type="NCBI Taxonomy" id="467358"/>
    <lineage>
        <taxon>Eukaryota</taxon>
        <taxon>Metazoa</taxon>
        <taxon>Ecdysozoa</taxon>
        <taxon>Arthropoda</taxon>
        <taxon>Hexapoda</taxon>
        <taxon>Insecta</taxon>
        <taxon>Pterygota</taxon>
        <taxon>Neoptera</taxon>
        <taxon>Endopterygota</taxon>
        <taxon>Coleoptera</taxon>
        <taxon>Polyphaga</taxon>
        <taxon>Cucujiformia</taxon>
        <taxon>Curculionidae</taxon>
        <taxon>Ceutorhynchinae</taxon>
        <taxon>Ceutorhynchus</taxon>
    </lineage>
</organism>
<keyword evidence="4" id="KW-1185">Reference proteome</keyword>
<proteinExistence type="predicted"/>
<dbReference type="AlphaFoldDB" id="A0A9N9MQ99"/>
<keyword evidence="1" id="KW-0472">Membrane</keyword>
<feature type="chain" id="PRO_5040266676" evidence="2">
    <location>
        <begin position="25"/>
        <end position="69"/>
    </location>
</feature>
<keyword evidence="1" id="KW-0812">Transmembrane</keyword>
<keyword evidence="1" id="KW-1133">Transmembrane helix</keyword>
<protein>
    <submittedName>
        <fullName evidence="3">Uncharacterized protein</fullName>
    </submittedName>
</protein>
<evidence type="ECO:0000313" key="3">
    <source>
        <dbReference type="EMBL" id="CAG9769321.1"/>
    </source>
</evidence>